<dbReference type="PANTHER" id="PTHR30433">
    <property type="entry name" value="CHEMOTAXIS PROTEIN MOTA"/>
    <property type="match status" value="1"/>
</dbReference>
<dbReference type="OrthoDB" id="9806929at2"/>
<feature type="transmembrane region" description="Helical" evidence="9">
    <location>
        <begin position="125"/>
        <end position="145"/>
    </location>
</feature>
<accession>A0A4U1L2P8</accession>
<dbReference type="InterPro" id="IPR047055">
    <property type="entry name" value="MotA-like"/>
</dbReference>
<feature type="transmembrane region" description="Helical" evidence="9">
    <location>
        <begin position="151"/>
        <end position="174"/>
    </location>
</feature>
<dbReference type="InterPro" id="IPR002898">
    <property type="entry name" value="MotA_ExbB_proton_chnl"/>
</dbReference>
<comment type="similarity">
    <text evidence="2">Belongs to the MotA family.</text>
</comment>
<proteinExistence type="inferred from homology"/>
<keyword evidence="5 9" id="KW-0812">Transmembrane</keyword>
<evidence type="ECO:0000256" key="3">
    <source>
        <dbReference type="ARBA" id="ARBA00022448"/>
    </source>
</evidence>
<feature type="transmembrane region" description="Helical" evidence="9">
    <location>
        <begin position="6"/>
        <end position="25"/>
    </location>
</feature>
<dbReference type="GO" id="GO:0005886">
    <property type="term" value="C:plasma membrane"/>
    <property type="evidence" value="ECO:0007669"/>
    <property type="project" value="UniProtKB-SubCell"/>
</dbReference>
<evidence type="ECO:0000256" key="8">
    <source>
        <dbReference type="ARBA" id="ARBA00023136"/>
    </source>
</evidence>
<evidence type="ECO:0000259" key="10">
    <source>
        <dbReference type="Pfam" id="PF01618"/>
    </source>
</evidence>
<dbReference type="Proteomes" id="UP000309138">
    <property type="component" value="Unassembled WGS sequence"/>
</dbReference>
<keyword evidence="4" id="KW-1003">Cell membrane</keyword>
<evidence type="ECO:0000256" key="9">
    <source>
        <dbReference type="SAM" id="Phobius"/>
    </source>
</evidence>
<sequence>MDVAPFLDLPALALVGGGTLTAAVLRHPASALARAVAALGTLGRRPHDAGAQLQQIAALSRIARKHGAMALDRSVIDDPDVALAVRAIVDGEAADAVRAAVVHAREARIERHLAAIEVWSGAAEAAPAFGMVGTLIGLVAMFAAMDDPATIGPAMAMALLATLYGALFANLVALPVAGRLRRLSRCEAFERARLEAPLAALAAREAPRRQGLAA</sequence>
<evidence type="ECO:0000256" key="4">
    <source>
        <dbReference type="ARBA" id="ARBA00022475"/>
    </source>
</evidence>
<evidence type="ECO:0000313" key="11">
    <source>
        <dbReference type="EMBL" id="TKD51161.1"/>
    </source>
</evidence>
<keyword evidence="3" id="KW-0813">Transport</keyword>
<protein>
    <submittedName>
        <fullName evidence="11">Biopolymer transporter ExbB</fullName>
    </submittedName>
</protein>
<comment type="subcellular location">
    <subcellularLocation>
        <location evidence="1">Cell membrane</location>
        <topology evidence="1">Multi-pass membrane protein</topology>
    </subcellularLocation>
</comment>
<dbReference type="EMBL" id="SWKR01000002">
    <property type="protein sequence ID" value="TKD51161.1"/>
    <property type="molecule type" value="Genomic_DNA"/>
</dbReference>
<dbReference type="InterPro" id="IPR000540">
    <property type="entry name" value="Flag_MotA_CS"/>
</dbReference>
<keyword evidence="12" id="KW-1185">Reference proteome</keyword>
<keyword evidence="6" id="KW-0283">Flagellar rotation</keyword>
<dbReference type="GO" id="GO:0071978">
    <property type="term" value="P:bacterial-type flagellum-dependent swarming motility"/>
    <property type="evidence" value="ECO:0007669"/>
    <property type="project" value="InterPro"/>
</dbReference>
<evidence type="ECO:0000256" key="7">
    <source>
        <dbReference type="ARBA" id="ARBA00022989"/>
    </source>
</evidence>
<dbReference type="PANTHER" id="PTHR30433:SF2">
    <property type="entry name" value="MOTILITY PROTEIN A"/>
    <property type="match status" value="1"/>
</dbReference>
<evidence type="ECO:0000313" key="12">
    <source>
        <dbReference type="Proteomes" id="UP000309138"/>
    </source>
</evidence>
<organism evidence="11 12">
    <name type="scientific">Sphingomonas baiyangensis</name>
    <dbReference type="NCBI Taxonomy" id="2572576"/>
    <lineage>
        <taxon>Bacteria</taxon>
        <taxon>Pseudomonadati</taxon>
        <taxon>Pseudomonadota</taxon>
        <taxon>Alphaproteobacteria</taxon>
        <taxon>Sphingomonadales</taxon>
        <taxon>Sphingomonadaceae</taxon>
        <taxon>Sphingomonas</taxon>
    </lineage>
</organism>
<reference evidence="11 12" key="1">
    <citation type="submission" date="2019-04" db="EMBL/GenBank/DDBJ databases">
        <authorList>
            <person name="Yang Y."/>
            <person name="Wei D."/>
        </authorList>
    </citation>
    <scope>NUCLEOTIDE SEQUENCE [LARGE SCALE GENOMIC DNA]</scope>
    <source>
        <strain evidence="11 12">L-1-4w-11</strain>
    </source>
</reference>
<dbReference type="RefSeq" id="WP_136943109.1">
    <property type="nucleotide sequence ID" value="NZ_SWKR01000002.1"/>
</dbReference>
<dbReference type="Pfam" id="PF01618">
    <property type="entry name" value="MotA_ExbB"/>
    <property type="match status" value="1"/>
</dbReference>
<dbReference type="GO" id="GO:0006935">
    <property type="term" value="P:chemotaxis"/>
    <property type="evidence" value="ECO:0007669"/>
    <property type="project" value="InterPro"/>
</dbReference>
<name>A0A4U1L2P8_9SPHN</name>
<keyword evidence="7 9" id="KW-1133">Transmembrane helix</keyword>
<evidence type="ECO:0000256" key="5">
    <source>
        <dbReference type="ARBA" id="ARBA00022692"/>
    </source>
</evidence>
<evidence type="ECO:0000256" key="2">
    <source>
        <dbReference type="ARBA" id="ARBA00008038"/>
    </source>
</evidence>
<gene>
    <name evidence="11" type="ORF">FBR43_10630</name>
</gene>
<dbReference type="AlphaFoldDB" id="A0A4U1L2P8"/>
<keyword evidence="8 9" id="KW-0472">Membrane</keyword>
<evidence type="ECO:0000256" key="1">
    <source>
        <dbReference type="ARBA" id="ARBA00004651"/>
    </source>
</evidence>
<evidence type="ECO:0000256" key="6">
    <source>
        <dbReference type="ARBA" id="ARBA00022779"/>
    </source>
</evidence>
<dbReference type="PROSITE" id="PS01307">
    <property type="entry name" value="MOTA"/>
    <property type="match status" value="1"/>
</dbReference>
<comment type="caution">
    <text evidence="11">The sequence shown here is derived from an EMBL/GenBank/DDBJ whole genome shotgun (WGS) entry which is preliminary data.</text>
</comment>
<feature type="domain" description="MotA/TolQ/ExbB proton channel" evidence="10">
    <location>
        <begin position="83"/>
        <end position="186"/>
    </location>
</feature>